<name>A0A8S5L7E1_9CAUD</name>
<accession>A0A8S5L7E1</accession>
<sequence length="271" mass="30518">MATKSQLKEYFKSLKIPTEAQFGTLIDSFINNPSTDITERPNQNLFFGNGEENPYIQGIRTISKADDGSNGVVNMWIFSTYNNNDGELAIPMFILMRTSTKNPGLLPANNSLRYCIPNVENIETFVQSGIDCNTSTDDDIISVVYSWEFKPFEKSDNITPDVINVEVRIPIGGDIYTNMSYTCLMGGFNYDGAIVKLPVQITWMMHNSGSENIDLQGIYDIKSINELSEYENYWLPVTEDANYSTGLIVTESNTIHNAINDILNAYFKKRA</sequence>
<protein>
    <submittedName>
        <fullName evidence="1">Uncharacterized protein</fullName>
    </submittedName>
</protein>
<dbReference type="EMBL" id="BK014649">
    <property type="protein sequence ID" value="DAD65831.1"/>
    <property type="molecule type" value="Genomic_DNA"/>
</dbReference>
<evidence type="ECO:0000313" key="1">
    <source>
        <dbReference type="EMBL" id="DAD65831.1"/>
    </source>
</evidence>
<organism evidence="1">
    <name type="scientific">CrAss-like virus sp. ctt4r3</name>
    <dbReference type="NCBI Taxonomy" id="2823619"/>
    <lineage>
        <taxon>Viruses</taxon>
        <taxon>Duplodnaviria</taxon>
        <taxon>Heunggongvirae</taxon>
        <taxon>Uroviricota</taxon>
        <taxon>Caudoviricetes</taxon>
        <taxon>Crassvirales</taxon>
    </lineage>
</organism>
<proteinExistence type="predicted"/>
<reference evidence="1" key="1">
    <citation type="journal article" date="2021" name="Proc. Natl. Acad. Sci. U.S.A.">
        <title>A Catalog of Tens of Thousands of Viruses from Human Metagenomes Reveals Hidden Associations with Chronic Diseases.</title>
        <authorList>
            <person name="Tisza M.J."/>
            <person name="Buck C.B."/>
        </authorList>
    </citation>
    <scope>NUCLEOTIDE SEQUENCE</scope>
    <source>
        <strain evidence="1">Ctt4r3</strain>
    </source>
</reference>